<sequence>MGSITSLPRPIVYFSFCLRRPTQTTNISNWIECYDPSNNRWNYDSLIPRMIESHVLKGFAMVSLQDSINIIGGRLCYKEMVHASDELAELVDVEDFACMVCDNKIYVTGDQSTSFSAKGIPSAEVYDLSSVPSMSMSSKVQVIGGYNERLDSGHTIPFIVEHGSVDVYNPKMGRWELMATMWQLDVPPSQILALDDGRLFTSGDRRRSWKGYIIAHDPELNMWDTVPGLLQETVFSGTCQGRLSMAHVFDMSPNAECWRSFEPAKEDGERVL</sequence>
<gene>
    <name evidence="1" type="ORF">EUGRSUZ_D00692</name>
</gene>
<dbReference type="AlphaFoldDB" id="A0A059CD75"/>
<organism evidence="1">
    <name type="scientific">Eucalyptus grandis</name>
    <name type="common">Flooded gum</name>
    <dbReference type="NCBI Taxonomy" id="71139"/>
    <lineage>
        <taxon>Eukaryota</taxon>
        <taxon>Viridiplantae</taxon>
        <taxon>Streptophyta</taxon>
        <taxon>Embryophyta</taxon>
        <taxon>Tracheophyta</taxon>
        <taxon>Spermatophyta</taxon>
        <taxon>Magnoliopsida</taxon>
        <taxon>eudicotyledons</taxon>
        <taxon>Gunneridae</taxon>
        <taxon>Pentapetalae</taxon>
        <taxon>rosids</taxon>
        <taxon>malvids</taxon>
        <taxon>Myrtales</taxon>
        <taxon>Myrtaceae</taxon>
        <taxon>Myrtoideae</taxon>
        <taxon>Eucalypteae</taxon>
        <taxon>Eucalyptus</taxon>
    </lineage>
</organism>
<proteinExistence type="predicted"/>
<dbReference type="EMBL" id="KK198756">
    <property type="protein sequence ID" value="KCW76317.1"/>
    <property type="molecule type" value="Genomic_DNA"/>
</dbReference>
<dbReference type="InterPro" id="IPR015915">
    <property type="entry name" value="Kelch-typ_b-propeller"/>
</dbReference>
<evidence type="ECO:0000313" key="1">
    <source>
        <dbReference type="EMBL" id="KCW76317.1"/>
    </source>
</evidence>
<dbReference type="PANTHER" id="PTHR47365">
    <property type="entry name" value="PLANT PROTEIN, PUTATIVE-RELATED"/>
    <property type="match status" value="1"/>
</dbReference>
<dbReference type="InParanoid" id="A0A059CD75"/>
<name>A0A059CD75_EUCGR</name>
<dbReference type="STRING" id="71139.A0A059CD75"/>
<protein>
    <submittedName>
        <fullName evidence="1">Uncharacterized protein</fullName>
    </submittedName>
</protein>
<accession>A0A059CD75</accession>
<dbReference type="SUPFAM" id="SSF117281">
    <property type="entry name" value="Kelch motif"/>
    <property type="match status" value="1"/>
</dbReference>
<dbReference type="Gramene" id="KCW76317">
    <property type="protein sequence ID" value="KCW76317"/>
    <property type="gene ID" value="EUGRSUZ_D00692"/>
</dbReference>
<dbReference type="PANTHER" id="PTHR47365:SF1">
    <property type="entry name" value="F-BOX_KELCH-REPEAT PROTEIN"/>
    <property type="match status" value="1"/>
</dbReference>
<dbReference type="Gene3D" id="2.120.10.80">
    <property type="entry name" value="Kelch-type beta propeller"/>
    <property type="match status" value="1"/>
</dbReference>
<reference evidence="1" key="1">
    <citation type="submission" date="2013-07" db="EMBL/GenBank/DDBJ databases">
        <title>The genome of Eucalyptus grandis.</title>
        <authorList>
            <person name="Schmutz J."/>
            <person name="Hayes R."/>
            <person name="Myburg A."/>
            <person name="Tuskan G."/>
            <person name="Grattapaglia D."/>
            <person name="Rokhsar D.S."/>
        </authorList>
    </citation>
    <scope>NUCLEOTIDE SEQUENCE</scope>
    <source>
        <tissue evidence="1">Leaf extractions</tissue>
    </source>
</reference>